<comment type="caution">
    <text evidence="3">The sequence shown here is derived from an EMBL/GenBank/DDBJ whole genome shotgun (WGS) entry which is preliminary data.</text>
</comment>
<name>A0ABV5SII1_9ACTN</name>
<feature type="transmembrane region" description="Helical" evidence="2">
    <location>
        <begin position="47"/>
        <end position="69"/>
    </location>
</feature>
<organism evidence="3 4">
    <name type="scientific">Nonomuraea helvata</name>
    <dbReference type="NCBI Taxonomy" id="37484"/>
    <lineage>
        <taxon>Bacteria</taxon>
        <taxon>Bacillati</taxon>
        <taxon>Actinomycetota</taxon>
        <taxon>Actinomycetes</taxon>
        <taxon>Streptosporangiales</taxon>
        <taxon>Streptosporangiaceae</taxon>
        <taxon>Nonomuraea</taxon>
    </lineage>
</organism>
<dbReference type="PROSITE" id="PS51318">
    <property type="entry name" value="TAT"/>
    <property type="match status" value="1"/>
</dbReference>
<evidence type="ECO:0000313" key="4">
    <source>
        <dbReference type="Proteomes" id="UP001589532"/>
    </source>
</evidence>
<evidence type="ECO:0000256" key="2">
    <source>
        <dbReference type="SAM" id="Phobius"/>
    </source>
</evidence>
<protein>
    <submittedName>
        <fullName evidence="3">CU044_5270 family protein</fullName>
    </submittedName>
</protein>
<accession>A0ABV5SII1</accession>
<dbReference type="NCBIfam" id="NF038083">
    <property type="entry name" value="CU044_5270_fam"/>
    <property type="match status" value="1"/>
</dbReference>
<feature type="coiled-coil region" evidence="1">
    <location>
        <begin position="129"/>
        <end position="170"/>
    </location>
</feature>
<dbReference type="Proteomes" id="UP001589532">
    <property type="component" value="Unassembled WGS sequence"/>
</dbReference>
<reference evidence="3 4" key="1">
    <citation type="submission" date="2024-09" db="EMBL/GenBank/DDBJ databases">
        <authorList>
            <person name="Sun Q."/>
            <person name="Mori K."/>
        </authorList>
    </citation>
    <scope>NUCLEOTIDE SEQUENCE [LARGE SCALE GENOMIC DNA]</scope>
    <source>
        <strain evidence="3 4">JCM 3143</strain>
    </source>
</reference>
<keyword evidence="2" id="KW-1133">Transmembrane helix</keyword>
<evidence type="ECO:0000313" key="3">
    <source>
        <dbReference type="EMBL" id="MFB9631498.1"/>
    </source>
</evidence>
<dbReference type="EMBL" id="JBHMBW010000104">
    <property type="protein sequence ID" value="MFB9631498.1"/>
    <property type="molecule type" value="Genomic_DNA"/>
</dbReference>
<dbReference type="InterPro" id="IPR047789">
    <property type="entry name" value="CU044_5270-like"/>
</dbReference>
<keyword evidence="4" id="KW-1185">Reference proteome</keyword>
<evidence type="ECO:0000256" key="1">
    <source>
        <dbReference type="SAM" id="Coils"/>
    </source>
</evidence>
<dbReference type="InterPro" id="IPR006311">
    <property type="entry name" value="TAT_signal"/>
</dbReference>
<gene>
    <name evidence="3" type="ORF">ACFFSA_51290</name>
</gene>
<keyword evidence="2" id="KW-0812">Transmembrane</keyword>
<keyword evidence="2" id="KW-0472">Membrane</keyword>
<sequence>MTDRMFADLRPAKLDELTEDAYRRRRSADLARALATPRRPRHSRRPFLLMAGTLAAGLAAAVTVVAGSGESTAPVKAPQPPVVAQPVSARSFLLAAATTAMREPAGSGRYWYVRERTFQKVHNVPSEYMAQIQRLIKEQQRREKELKGDLKRLEAAKDDFEQKVGKLKTAELPYVAYAADTRETWRAMKKGEPGSSVGSQDVRVTFGSPDDEAAWRAAGSPELVDPKTPAPVRSADRILSIDNPSLTLQNVRDLPTGEDGLRQELDALWKRSPRMAHADKPTYLWQTGVDLMTAPIRPGTRSALFRILADQPGITSQGESSDALGRTGVALSAPSADGFDFRLIIDGDTAELLQYEVVEKGQPLLRVALEQLGWSDSPDQRPKG</sequence>
<proteinExistence type="predicted"/>
<keyword evidence="1" id="KW-0175">Coiled coil</keyword>
<dbReference type="RefSeq" id="WP_345000263.1">
    <property type="nucleotide sequence ID" value="NZ_BAAAXV010000009.1"/>
</dbReference>